<proteinExistence type="predicted"/>
<dbReference type="Proteomes" id="UP000462363">
    <property type="component" value="Unassembled WGS sequence"/>
</dbReference>
<dbReference type="EMBL" id="VUMB01000018">
    <property type="protein sequence ID" value="MSS40684.1"/>
    <property type="molecule type" value="Genomic_DNA"/>
</dbReference>
<comment type="caution">
    <text evidence="1">The sequence shown here is derived from an EMBL/GenBank/DDBJ whole genome shotgun (WGS) entry which is preliminary data.</text>
</comment>
<dbReference type="RefSeq" id="WP_004608618.1">
    <property type="nucleotide sequence ID" value="NZ_AP025569.1"/>
</dbReference>
<evidence type="ECO:0008006" key="3">
    <source>
        <dbReference type="Google" id="ProtNLM"/>
    </source>
</evidence>
<evidence type="ECO:0000313" key="2">
    <source>
        <dbReference type="Proteomes" id="UP000462363"/>
    </source>
</evidence>
<sequence length="263" mass="29842">MKIQRAIVITLIVFLAAGLGAALFLPKEKRWNKEAEIKIGAGDDISGVLMDETVEALKDYKVSRTHQSSSFQDCCSNTAQWAMNAKEINVGFYCTHIARHTVMQNQDVEIYGPVIMNGETIVYKDHWENVENLAVTQGREKSKDLAQETYPQIQGFNEITQKGILYALEDEQVDAAILDITKAAKVPDYRNMPLSDTDYISYVLVVDKEFEKTEAFRDFIDSYNRAVSRLSNSDYLAWTMGVKEEWLENKNIKFLTLEGTGVD</sequence>
<dbReference type="NCBIfam" id="NF040727">
    <property type="entry name" value="SBP_SaoB_CU"/>
    <property type="match status" value="1"/>
</dbReference>
<reference evidence="1 2" key="1">
    <citation type="submission" date="2019-08" db="EMBL/GenBank/DDBJ databases">
        <title>In-depth cultivation of the pig gut microbiome towards novel bacterial diversity and tailored functional studies.</title>
        <authorList>
            <person name="Wylensek D."/>
            <person name="Hitch T.C.A."/>
            <person name="Clavel T."/>
        </authorList>
    </citation>
    <scope>NUCLEOTIDE SEQUENCE [LARGE SCALE GENOMIC DNA]</scope>
    <source>
        <strain evidence="1 2">BL-389-WT-3D</strain>
    </source>
</reference>
<protein>
    <recommendedName>
        <fullName evidence="3">Solute-binding protein family 3/N-terminal domain-containing protein</fullName>
    </recommendedName>
</protein>
<dbReference type="GeneID" id="62695777"/>
<name>A0A844FCG7_CLOSV</name>
<gene>
    <name evidence="1" type="ORF">FYJ37_10055</name>
</gene>
<evidence type="ECO:0000313" key="1">
    <source>
        <dbReference type="EMBL" id="MSS40684.1"/>
    </source>
</evidence>
<dbReference type="AlphaFoldDB" id="A0A844FCG7"/>
<organism evidence="1 2">
    <name type="scientific">Clostridium scindens (strain JCM 10418 / VPI 12708)</name>
    <dbReference type="NCBI Taxonomy" id="29347"/>
    <lineage>
        <taxon>Bacteria</taxon>
        <taxon>Bacillati</taxon>
        <taxon>Bacillota</taxon>
        <taxon>Clostridia</taxon>
        <taxon>Lachnospirales</taxon>
        <taxon>Lachnospiraceae</taxon>
    </lineage>
</organism>
<accession>A0A844FCG7</accession>